<evidence type="ECO:0000256" key="6">
    <source>
        <dbReference type="ARBA" id="ARBA00022676"/>
    </source>
</evidence>
<comment type="cofactor">
    <cofactor evidence="1">
        <name>Mg(2+)</name>
        <dbReference type="ChEBI" id="CHEBI:18420"/>
    </cofactor>
</comment>
<accession>A0A6V8HE41</accession>
<dbReference type="Gene3D" id="3.40.50.2020">
    <property type="match status" value="1"/>
</dbReference>
<evidence type="ECO:0000256" key="8">
    <source>
        <dbReference type="ARBA" id="ARBA00022741"/>
    </source>
</evidence>
<dbReference type="InterPro" id="IPR029057">
    <property type="entry name" value="PRTase-like"/>
</dbReference>
<dbReference type="InterPro" id="IPR050054">
    <property type="entry name" value="UPRTase/APRTase"/>
</dbReference>
<name>A0A6V8HE41_TALPI</name>
<evidence type="ECO:0000256" key="7">
    <source>
        <dbReference type="ARBA" id="ARBA00022679"/>
    </source>
</evidence>
<proteinExistence type="inferred from homology"/>
<dbReference type="Pfam" id="PF14681">
    <property type="entry name" value="UPRTase"/>
    <property type="match status" value="1"/>
</dbReference>
<evidence type="ECO:0000256" key="3">
    <source>
        <dbReference type="ARBA" id="ARBA00009516"/>
    </source>
</evidence>
<evidence type="ECO:0000256" key="9">
    <source>
        <dbReference type="ARBA" id="ARBA00023134"/>
    </source>
</evidence>
<dbReference type="SUPFAM" id="SSF53271">
    <property type="entry name" value="PRTase-like"/>
    <property type="match status" value="1"/>
</dbReference>
<evidence type="ECO:0000313" key="11">
    <source>
        <dbReference type="EMBL" id="GAM39426.1"/>
    </source>
</evidence>
<dbReference type="NCBIfam" id="NF001097">
    <property type="entry name" value="PRK00129.1"/>
    <property type="match status" value="1"/>
</dbReference>
<dbReference type="InterPro" id="IPR000836">
    <property type="entry name" value="PRTase_dom"/>
</dbReference>
<comment type="similarity">
    <text evidence="3">Belongs to the UPRTase family.</text>
</comment>
<keyword evidence="6 11" id="KW-0328">Glycosyltransferase</keyword>
<dbReference type="GO" id="GO:0005525">
    <property type="term" value="F:GTP binding"/>
    <property type="evidence" value="ECO:0007669"/>
    <property type="project" value="UniProtKB-KW"/>
</dbReference>
<reference evidence="12" key="1">
    <citation type="journal article" date="2015" name="Genome Announc.">
        <title>Draft genome sequence of Talaromyces cellulolyticus strain Y-94, a source of lignocellulosic biomass-degrading enzymes.</title>
        <authorList>
            <person name="Fujii T."/>
            <person name="Koike H."/>
            <person name="Sawayama S."/>
            <person name="Yano S."/>
            <person name="Inoue H."/>
        </authorList>
    </citation>
    <scope>NUCLEOTIDE SEQUENCE [LARGE SCALE GENOMIC DNA]</scope>
    <source>
        <strain evidence="12">Y-94</strain>
    </source>
</reference>
<evidence type="ECO:0000256" key="4">
    <source>
        <dbReference type="ARBA" id="ARBA00011894"/>
    </source>
</evidence>
<evidence type="ECO:0000256" key="1">
    <source>
        <dbReference type="ARBA" id="ARBA00001946"/>
    </source>
</evidence>
<dbReference type="EC" id="2.4.2.9" evidence="4"/>
<dbReference type="CDD" id="cd06223">
    <property type="entry name" value="PRTases_typeI"/>
    <property type="match status" value="1"/>
</dbReference>
<protein>
    <recommendedName>
        <fullName evidence="4">uracil phosphoribosyltransferase</fullName>
        <ecNumber evidence="4">2.4.2.9</ecNumber>
    </recommendedName>
</protein>
<keyword evidence="5" id="KW-0021">Allosteric enzyme</keyword>
<keyword evidence="9" id="KW-0342">GTP-binding</keyword>
<keyword evidence="12" id="KW-1185">Reference proteome</keyword>
<sequence length="205" mass="22309">MSSPLPANARISTNPFLESKLNHLRDRSLGSSAVRATTAEIARILAVEATQNHKPDHGKIGLIVVLRSGLGMSDAFLAQFAPDTDVVVYHIGMFREKYSLQPVEYYNKLPNNNTEIKRVYVIDPLIATGGTATAVIEILRDWGVEHITFVSMLTSQQGLEHAAKAWPEGTEFVIGAIDPRLDASGYIEPGIGDIGDRLFGTGLSH</sequence>
<comment type="pathway">
    <text evidence="2">Pyrimidine metabolism; UMP biosynthesis via salvage pathway; UMP from uracil: step 1/1.</text>
</comment>
<evidence type="ECO:0000256" key="5">
    <source>
        <dbReference type="ARBA" id="ARBA00022533"/>
    </source>
</evidence>
<dbReference type="AlphaFoldDB" id="A0A6V8HE41"/>
<comment type="caution">
    <text evidence="11">The sequence shown here is derived from an EMBL/GenBank/DDBJ whole genome shotgun (WGS) entry which is preliminary data.</text>
</comment>
<feature type="domain" description="Phosphoribosyltransferase" evidence="10">
    <location>
        <begin position="56"/>
        <end position="201"/>
    </location>
</feature>
<evidence type="ECO:0000259" key="10">
    <source>
        <dbReference type="Pfam" id="PF14681"/>
    </source>
</evidence>
<dbReference type="PANTHER" id="PTHR32315">
    <property type="entry name" value="ADENINE PHOSPHORIBOSYLTRANSFERASE"/>
    <property type="match status" value="1"/>
</dbReference>
<dbReference type="GO" id="GO:0004845">
    <property type="term" value="F:uracil phosphoribosyltransferase activity"/>
    <property type="evidence" value="ECO:0007669"/>
    <property type="project" value="UniProtKB-EC"/>
</dbReference>
<dbReference type="Proteomes" id="UP000053095">
    <property type="component" value="Unassembled WGS sequence"/>
</dbReference>
<gene>
    <name evidence="11" type="ORF">TCE0_034r10968</name>
</gene>
<keyword evidence="8" id="KW-0547">Nucleotide-binding</keyword>
<organism evidence="11 12">
    <name type="scientific">Talaromyces pinophilus</name>
    <name type="common">Penicillium pinophilum</name>
    <dbReference type="NCBI Taxonomy" id="128442"/>
    <lineage>
        <taxon>Eukaryota</taxon>
        <taxon>Fungi</taxon>
        <taxon>Dikarya</taxon>
        <taxon>Ascomycota</taxon>
        <taxon>Pezizomycotina</taxon>
        <taxon>Eurotiomycetes</taxon>
        <taxon>Eurotiomycetidae</taxon>
        <taxon>Eurotiales</taxon>
        <taxon>Trichocomaceae</taxon>
        <taxon>Talaromyces</taxon>
        <taxon>Talaromyces sect. Talaromyces</taxon>
    </lineage>
</organism>
<evidence type="ECO:0000313" key="12">
    <source>
        <dbReference type="Proteomes" id="UP000053095"/>
    </source>
</evidence>
<evidence type="ECO:0000256" key="2">
    <source>
        <dbReference type="ARBA" id="ARBA00005180"/>
    </source>
</evidence>
<dbReference type="PANTHER" id="PTHR32315:SF4">
    <property type="entry name" value="URACIL PHOSPHORIBOSYLTRANSFERASE, CHLOROPLASTIC"/>
    <property type="match status" value="1"/>
</dbReference>
<keyword evidence="7" id="KW-0808">Transferase</keyword>
<dbReference type="EMBL" id="DF933830">
    <property type="protein sequence ID" value="GAM39426.1"/>
    <property type="molecule type" value="Genomic_DNA"/>
</dbReference>